<dbReference type="InterPro" id="IPR012675">
    <property type="entry name" value="Beta-grasp_dom_sf"/>
</dbReference>
<feature type="region of interest" description="Disordered" evidence="5">
    <location>
        <begin position="161"/>
        <end position="190"/>
    </location>
</feature>
<evidence type="ECO:0000256" key="2">
    <source>
        <dbReference type="ARBA" id="ARBA00022723"/>
    </source>
</evidence>
<evidence type="ECO:0000256" key="5">
    <source>
        <dbReference type="SAM" id="MobiDB-lite"/>
    </source>
</evidence>
<evidence type="ECO:0000256" key="4">
    <source>
        <dbReference type="ARBA" id="ARBA00023014"/>
    </source>
</evidence>
<dbReference type="AlphaFoldDB" id="A0A081B362"/>
<keyword evidence="2" id="KW-0479">Metal-binding</keyword>
<dbReference type="EMBL" id="ANJA01000161">
    <property type="protein sequence ID" value="ETO85573.1"/>
    <property type="molecule type" value="Genomic_DNA"/>
</dbReference>
<evidence type="ECO:0000313" key="6">
    <source>
        <dbReference type="EMBL" id="ETO85573.1"/>
    </source>
</evidence>
<evidence type="ECO:0000256" key="3">
    <source>
        <dbReference type="ARBA" id="ARBA00023004"/>
    </source>
</evidence>
<dbReference type="GO" id="GO:0051537">
    <property type="term" value="F:2 iron, 2 sulfur cluster binding"/>
    <property type="evidence" value="ECO:0007669"/>
    <property type="project" value="UniProtKB-KW"/>
</dbReference>
<dbReference type="GO" id="GO:0009055">
    <property type="term" value="F:electron transfer activity"/>
    <property type="evidence" value="ECO:0007669"/>
    <property type="project" value="TreeGrafter"/>
</dbReference>
<dbReference type="InterPro" id="IPR001055">
    <property type="entry name" value="Adrenodoxin-like"/>
</dbReference>
<proteinExistence type="predicted"/>
<evidence type="ECO:0000313" key="7">
    <source>
        <dbReference type="Proteomes" id="UP000028582"/>
    </source>
</evidence>
<accession>A0A081B362</accession>
<dbReference type="GO" id="GO:0140647">
    <property type="term" value="P:P450-containing electron transport chain"/>
    <property type="evidence" value="ECO:0007669"/>
    <property type="project" value="InterPro"/>
</dbReference>
<protein>
    <submittedName>
        <fullName evidence="6">Uncharacterized protein</fullName>
    </submittedName>
</protein>
<dbReference type="GO" id="GO:0046872">
    <property type="term" value="F:metal ion binding"/>
    <property type="evidence" value="ECO:0007669"/>
    <property type="project" value="UniProtKB-KW"/>
</dbReference>
<keyword evidence="1" id="KW-0001">2Fe-2S</keyword>
<dbReference type="PANTHER" id="PTHR23426:SF67">
    <property type="entry name" value="2FE-2S FERREDOXIN-TYPE DOMAIN-CONTAINING PROTEIN"/>
    <property type="match status" value="1"/>
</dbReference>
<dbReference type="EMBL" id="ANJA01000161">
    <property type="protein sequence ID" value="ETO85572.1"/>
    <property type="molecule type" value="Genomic_DNA"/>
</dbReference>
<name>A0A081B362_PHYNI</name>
<keyword evidence="4" id="KW-0411">Iron-sulfur</keyword>
<dbReference type="Proteomes" id="UP000028582">
    <property type="component" value="Unassembled WGS sequence"/>
</dbReference>
<organism evidence="6 7">
    <name type="scientific">Phytophthora nicotianae P1976</name>
    <dbReference type="NCBI Taxonomy" id="1317066"/>
    <lineage>
        <taxon>Eukaryota</taxon>
        <taxon>Sar</taxon>
        <taxon>Stramenopiles</taxon>
        <taxon>Oomycota</taxon>
        <taxon>Peronosporomycetes</taxon>
        <taxon>Peronosporales</taxon>
        <taxon>Peronosporaceae</taxon>
        <taxon>Phytophthora</taxon>
    </lineage>
</organism>
<reference evidence="6 7" key="1">
    <citation type="submission" date="2013-11" db="EMBL/GenBank/DDBJ databases">
        <title>The Genome Sequence of Phytophthora parasitica P1976.</title>
        <authorList>
            <consortium name="The Broad Institute Genomics Platform"/>
            <person name="Russ C."/>
            <person name="Tyler B."/>
            <person name="Panabieres F."/>
            <person name="Shan W."/>
            <person name="Tripathy S."/>
            <person name="Grunwald N."/>
            <person name="Machado M."/>
            <person name="Johnson C.S."/>
            <person name="Walker B."/>
            <person name="Young S."/>
            <person name="Zeng Q."/>
            <person name="Gargeya S."/>
            <person name="Fitzgerald M."/>
            <person name="Haas B."/>
            <person name="Abouelleil A."/>
            <person name="Allen A.W."/>
            <person name="Alvarado L."/>
            <person name="Arachchi H.M."/>
            <person name="Berlin A.M."/>
            <person name="Chapman S.B."/>
            <person name="Gainer-Dewar J."/>
            <person name="Goldberg J."/>
            <person name="Griggs A."/>
            <person name="Gujja S."/>
            <person name="Hansen M."/>
            <person name="Howarth C."/>
            <person name="Imamovic A."/>
            <person name="Ireland A."/>
            <person name="Larimer J."/>
            <person name="McCowan C."/>
            <person name="Murphy C."/>
            <person name="Pearson M."/>
            <person name="Poon T.W."/>
            <person name="Priest M."/>
            <person name="Roberts A."/>
            <person name="Saif S."/>
            <person name="Shea T."/>
            <person name="Sisk P."/>
            <person name="Sykes S."/>
            <person name="Wortman J."/>
            <person name="Nusbaum C."/>
            <person name="Birren B."/>
        </authorList>
    </citation>
    <scope>NUCLEOTIDE SEQUENCE [LARGE SCALE GENOMIC DNA]</scope>
    <source>
        <strain evidence="6 7">P1976</strain>
    </source>
</reference>
<gene>
    <name evidence="6" type="ORF">F444_00774</name>
</gene>
<comment type="caution">
    <text evidence="6">The sequence shown here is derived from an EMBL/GenBank/DDBJ whole genome shotgun (WGS) entry which is preliminary data.</text>
</comment>
<keyword evidence="3" id="KW-0408">Iron</keyword>
<evidence type="ECO:0000256" key="1">
    <source>
        <dbReference type="ARBA" id="ARBA00022714"/>
    </source>
</evidence>
<dbReference type="PANTHER" id="PTHR23426">
    <property type="entry name" value="FERREDOXIN/ADRENODOXIN"/>
    <property type="match status" value="1"/>
</dbReference>
<dbReference type="GO" id="GO:0005739">
    <property type="term" value="C:mitochondrion"/>
    <property type="evidence" value="ECO:0007669"/>
    <property type="project" value="TreeGrafter"/>
</dbReference>
<sequence length="190" mass="21069">MLARALRSSALSRAASRRFIGGFAADVSAPTVSEKVVNVVLVDYEGNRHVVKGRAGQTLRQACEMNNVGYIKDDSMGGGGVYDARRADFYTESLFGEGSTSPQSHVVVSNEWISKLPPANNQERHIIDKYVPAEDRSANSRLGTEIVLQKELDGLVVAVPEAPPVEEYEYEHEYDEDDYESYDDEHQQQA</sequence>
<dbReference type="Gene3D" id="3.10.20.30">
    <property type="match status" value="1"/>
</dbReference>
<dbReference type="OrthoDB" id="268593at2759"/>
<feature type="compositionally biased region" description="Acidic residues" evidence="5">
    <location>
        <begin position="164"/>
        <end position="183"/>
    </location>
</feature>